<reference evidence="1 2" key="1">
    <citation type="submission" date="2019-12" db="EMBL/GenBank/DDBJ databases">
        <authorList>
            <person name="Xu J."/>
        </authorList>
    </citation>
    <scope>NUCLEOTIDE SEQUENCE [LARGE SCALE GENOMIC DNA]</scope>
    <source>
        <strain evidence="1 2">HX-5-24</strain>
    </source>
</reference>
<comment type="caution">
    <text evidence="1">The sequence shown here is derived from an EMBL/GenBank/DDBJ whole genome shotgun (WGS) entry which is preliminary data.</text>
</comment>
<sequence>MHKQPHRHIEKIADNRYWQNQPRLDDHEELGTPKDLELEDYVPPTLAAAEFDEAAPPER</sequence>
<accession>A0A7C9HKQ7</accession>
<dbReference type="Proteomes" id="UP000479692">
    <property type="component" value="Unassembled WGS sequence"/>
</dbReference>
<dbReference type="AlphaFoldDB" id="A0A7C9HKQ7"/>
<gene>
    <name evidence="1" type="ORF">GN331_02645</name>
</gene>
<organism evidence="1 2">
    <name type="scientific">Noviluteimonas gilva</name>
    <dbReference type="NCBI Taxonomy" id="2682097"/>
    <lineage>
        <taxon>Bacteria</taxon>
        <taxon>Pseudomonadati</taxon>
        <taxon>Pseudomonadota</taxon>
        <taxon>Gammaproteobacteria</taxon>
        <taxon>Lysobacterales</taxon>
        <taxon>Lysobacteraceae</taxon>
        <taxon>Noviluteimonas</taxon>
    </lineage>
</organism>
<evidence type="ECO:0000313" key="1">
    <source>
        <dbReference type="EMBL" id="MUV13097.1"/>
    </source>
</evidence>
<name>A0A7C9HKQ7_9GAMM</name>
<keyword evidence="2" id="KW-1185">Reference proteome</keyword>
<protein>
    <submittedName>
        <fullName evidence="1">Uncharacterized protein</fullName>
    </submittedName>
</protein>
<proteinExistence type="predicted"/>
<dbReference type="RefSeq" id="WP_156640073.1">
    <property type="nucleotide sequence ID" value="NZ_WOXT01000001.1"/>
</dbReference>
<evidence type="ECO:0000313" key="2">
    <source>
        <dbReference type="Proteomes" id="UP000479692"/>
    </source>
</evidence>
<dbReference type="EMBL" id="WOXT01000001">
    <property type="protein sequence ID" value="MUV13097.1"/>
    <property type="molecule type" value="Genomic_DNA"/>
</dbReference>